<dbReference type="OrthoDB" id="2322499at2759"/>
<reference evidence="3 4" key="1">
    <citation type="journal article" date="2015" name="Fungal Genet. Biol.">
        <title>Evolution of novel wood decay mechanisms in Agaricales revealed by the genome sequences of Fistulina hepatica and Cylindrobasidium torrendii.</title>
        <authorList>
            <person name="Floudas D."/>
            <person name="Held B.W."/>
            <person name="Riley R."/>
            <person name="Nagy L.G."/>
            <person name="Koehler G."/>
            <person name="Ransdell A.S."/>
            <person name="Younus H."/>
            <person name="Chow J."/>
            <person name="Chiniquy J."/>
            <person name="Lipzen A."/>
            <person name="Tritt A."/>
            <person name="Sun H."/>
            <person name="Haridas S."/>
            <person name="LaButti K."/>
            <person name="Ohm R.A."/>
            <person name="Kues U."/>
            <person name="Blanchette R.A."/>
            <person name="Grigoriev I.V."/>
            <person name="Minto R.E."/>
            <person name="Hibbett D.S."/>
        </authorList>
    </citation>
    <scope>NUCLEOTIDE SEQUENCE [LARGE SCALE GENOMIC DNA]</scope>
    <source>
        <strain evidence="3 4">FP15055 ss-10</strain>
    </source>
</reference>
<evidence type="ECO:0000313" key="3">
    <source>
        <dbReference type="EMBL" id="KIY64948.1"/>
    </source>
</evidence>
<dbReference type="PROSITE" id="PS50181">
    <property type="entry name" value="FBOX"/>
    <property type="match status" value="1"/>
</dbReference>
<gene>
    <name evidence="3" type="ORF">CYLTODRAFT_445663</name>
</gene>
<keyword evidence="4" id="KW-1185">Reference proteome</keyword>
<evidence type="ECO:0000256" key="1">
    <source>
        <dbReference type="SAM" id="MobiDB-lite"/>
    </source>
</evidence>
<dbReference type="STRING" id="1314674.A0A0D7B2X7"/>
<name>A0A0D7B2X7_9AGAR</name>
<organism evidence="3 4">
    <name type="scientific">Cylindrobasidium torrendii FP15055 ss-10</name>
    <dbReference type="NCBI Taxonomy" id="1314674"/>
    <lineage>
        <taxon>Eukaryota</taxon>
        <taxon>Fungi</taxon>
        <taxon>Dikarya</taxon>
        <taxon>Basidiomycota</taxon>
        <taxon>Agaricomycotina</taxon>
        <taxon>Agaricomycetes</taxon>
        <taxon>Agaricomycetidae</taxon>
        <taxon>Agaricales</taxon>
        <taxon>Marasmiineae</taxon>
        <taxon>Physalacriaceae</taxon>
        <taxon>Cylindrobasidium</taxon>
    </lineage>
</organism>
<proteinExistence type="predicted"/>
<sequence length="706" mass="81012">MSPSEPPAKRRKASGPKTGTATKEKRSIELKPGRRIRGSKSSALQDLPLDLILEIALNCHPLDLLHLARVSKDLRAVFMTKTTKYVWTAARQKVVDMPAPWGKTSEPEWIHTCFVRICNFCWVKSVRQPTFELNTRLCPSCKDVHAHTHKELQALLEEPTRKNLKELKDLFSLLPRFKRRVLVRDYEEMKQLRAVCNATWNDVKKAKEQELAGFKEHVAQCYAWMVRCNIQKTHEMDDLMLSRQAQIRSKLDELGVGAEWVEESRLEEVDMVWTWRGHSAVQSTNKLTVAGWQKIEAQVLGLVKKVQKRYASREHAIAVNTRQFLVRDRLVQWKETLPDASDSPIPSIADILACQEIRDIVEQHYSVQLTEETVNAAFDNIDSIVVEWRARIFDGLMAITGIEDESNLNLARGPLVCQRCIDCSTLRRHSAPPNITLARPIWPLETFVHPCMHWKFSDSPFECDSWIPLSLVLHDDMIVRTAFNHGPLVRNERMEAFSEMIIRLAGLNPERATVEAMDDLSLLFECKRCTQTSSEDAGDKGISTLLLLDWRFWIEHSFGKHMDDPEIAEASLVMHKYTELVLPAPPEGLNHHFTSMREPRYGCLTCLDEGPERIGGFSMKELITHVRYQHDYEEDEANNMLEGEDFIRKYGFPSRDSESRFGCVFYSSEPTPITSHPGMSYPPPHKVACDRAMEIHGLVLNTMPYD</sequence>
<evidence type="ECO:0000313" key="4">
    <source>
        <dbReference type="Proteomes" id="UP000054007"/>
    </source>
</evidence>
<dbReference type="CDD" id="cd09917">
    <property type="entry name" value="F-box_SF"/>
    <property type="match status" value="1"/>
</dbReference>
<dbReference type="InterPro" id="IPR036047">
    <property type="entry name" value="F-box-like_dom_sf"/>
</dbReference>
<dbReference type="EMBL" id="KN880611">
    <property type="protein sequence ID" value="KIY64948.1"/>
    <property type="molecule type" value="Genomic_DNA"/>
</dbReference>
<dbReference type="Pfam" id="PF00646">
    <property type="entry name" value="F-box"/>
    <property type="match status" value="1"/>
</dbReference>
<evidence type="ECO:0000259" key="2">
    <source>
        <dbReference type="PROSITE" id="PS50181"/>
    </source>
</evidence>
<dbReference type="AlphaFoldDB" id="A0A0D7B2X7"/>
<feature type="region of interest" description="Disordered" evidence="1">
    <location>
        <begin position="1"/>
        <end position="29"/>
    </location>
</feature>
<accession>A0A0D7B2X7</accession>
<protein>
    <recommendedName>
        <fullName evidence="2">F-box domain-containing protein</fullName>
    </recommendedName>
</protein>
<dbReference type="InterPro" id="IPR001810">
    <property type="entry name" value="F-box_dom"/>
</dbReference>
<dbReference type="Proteomes" id="UP000054007">
    <property type="component" value="Unassembled WGS sequence"/>
</dbReference>
<feature type="domain" description="F-box" evidence="2">
    <location>
        <begin position="41"/>
        <end position="90"/>
    </location>
</feature>
<dbReference type="SUPFAM" id="SSF81383">
    <property type="entry name" value="F-box domain"/>
    <property type="match status" value="1"/>
</dbReference>